<accession>A0A1B0GQU6</accession>
<keyword evidence="3" id="KW-1185">Reference proteome</keyword>
<proteinExistence type="predicted"/>
<dbReference type="AlphaFoldDB" id="A0A1B0GQU6"/>
<dbReference type="VEuPathDB" id="VectorBase:PPAI010908"/>
<dbReference type="GO" id="GO:0005739">
    <property type="term" value="C:mitochondrion"/>
    <property type="evidence" value="ECO:0007669"/>
    <property type="project" value="InterPro"/>
</dbReference>
<dbReference type="VEuPathDB" id="VectorBase:PPAPM1_006230"/>
<evidence type="ECO:0000313" key="3">
    <source>
        <dbReference type="Proteomes" id="UP000092462"/>
    </source>
</evidence>
<feature type="region of interest" description="Disordered" evidence="1">
    <location>
        <begin position="1"/>
        <end position="64"/>
    </location>
</feature>
<sequence>MMSSRVAPATLRLLRPFSQSAAPSSSGGQGKSPSTSDPLSKVSGLTTNVVLKPESGKKVGPGASHNADYKVPEYFLYGRHSYHEAEIELAPFRCPQPSALKK</sequence>
<feature type="compositionally biased region" description="Low complexity" evidence="1">
    <location>
        <begin position="18"/>
        <end position="36"/>
    </location>
</feature>
<dbReference type="EnsemblMetazoa" id="PPAI010908-RA">
    <property type="protein sequence ID" value="PPAI010908-PA"/>
    <property type="gene ID" value="PPAI010908"/>
</dbReference>
<dbReference type="EMBL" id="AJVK01019348">
    <property type="status" value="NOT_ANNOTATED_CDS"/>
    <property type="molecule type" value="Genomic_DNA"/>
</dbReference>
<dbReference type="InterPro" id="IPR026193">
    <property type="entry name" value="NDUFV3"/>
</dbReference>
<name>A0A1B0GQU6_PHLPP</name>
<dbReference type="GO" id="GO:0045271">
    <property type="term" value="C:respiratory chain complex I"/>
    <property type="evidence" value="ECO:0007669"/>
    <property type="project" value="InterPro"/>
</dbReference>
<dbReference type="Proteomes" id="UP000092462">
    <property type="component" value="Unassembled WGS sequence"/>
</dbReference>
<evidence type="ECO:0000256" key="1">
    <source>
        <dbReference type="SAM" id="MobiDB-lite"/>
    </source>
</evidence>
<evidence type="ECO:0000313" key="2">
    <source>
        <dbReference type="EnsemblMetazoa" id="PPAI010908-PA"/>
    </source>
</evidence>
<protein>
    <submittedName>
        <fullName evidence="2">Uncharacterized protein</fullName>
    </submittedName>
</protein>
<organism evidence="2 3">
    <name type="scientific">Phlebotomus papatasi</name>
    <name type="common">Sandfly</name>
    <dbReference type="NCBI Taxonomy" id="29031"/>
    <lineage>
        <taxon>Eukaryota</taxon>
        <taxon>Metazoa</taxon>
        <taxon>Ecdysozoa</taxon>
        <taxon>Arthropoda</taxon>
        <taxon>Hexapoda</taxon>
        <taxon>Insecta</taxon>
        <taxon>Pterygota</taxon>
        <taxon>Neoptera</taxon>
        <taxon>Endopterygota</taxon>
        <taxon>Diptera</taxon>
        <taxon>Nematocera</taxon>
        <taxon>Psychodoidea</taxon>
        <taxon>Psychodidae</taxon>
        <taxon>Phlebotomus</taxon>
        <taxon>Phlebotomus</taxon>
    </lineage>
</organism>
<dbReference type="Pfam" id="PF15880">
    <property type="entry name" value="NDUFV3"/>
    <property type="match status" value="1"/>
</dbReference>
<reference evidence="2" key="1">
    <citation type="submission" date="2022-08" db="UniProtKB">
        <authorList>
            <consortium name="EnsemblMetazoa"/>
        </authorList>
    </citation>
    <scope>IDENTIFICATION</scope>
    <source>
        <strain evidence="2">Israel</strain>
    </source>
</reference>